<feature type="compositionally biased region" description="Low complexity" evidence="5">
    <location>
        <begin position="295"/>
        <end position="319"/>
    </location>
</feature>
<dbReference type="OrthoDB" id="5125698at2"/>
<keyword evidence="3" id="KW-0732">Signal</keyword>
<organism evidence="8 9">
    <name type="scientific">Subtercola boreus</name>
    <dbReference type="NCBI Taxonomy" id="120213"/>
    <lineage>
        <taxon>Bacteria</taxon>
        <taxon>Bacillati</taxon>
        <taxon>Actinomycetota</taxon>
        <taxon>Actinomycetes</taxon>
        <taxon>Micrococcales</taxon>
        <taxon>Microbacteriaceae</taxon>
        <taxon>Subtercola</taxon>
    </lineage>
</organism>
<evidence type="ECO:0000256" key="4">
    <source>
        <dbReference type="ARBA" id="ARBA00023088"/>
    </source>
</evidence>
<keyword evidence="6" id="KW-1133">Transmembrane helix</keyword>
<keyword evidence="4" id="KW-0572">Peptidoglycan-anchor</keyword>
<dbReference type="EMBL" id="NBXB01000011">
    <property type="protein sequence ID" value="RFA16417.1"/>
    <property type="molecule type" value="Genomic_DNA"/>
</dbReference>
<dbReference type="GO" id="GO:0005975">
    <property type="term" value="P:carbohydrate metabolic process"/>
    <property type="evidence" value="ECO:0007669"/>
    <property type="project" value="UniProtKB-ARBA"/>
</dbReference>
<dbReference type="PROSITE" id="PS51318">
    <property type="entry name" value="TAT"/>
    <property type="match status" value="1"/>
</dbReference>
<dbReference type="Gene3D" id="2.60.40.10">
    <property type="entry name" value="Immunoglobulins"/>
    <property type="match status" value="1"/>
</dbReference>
<evidence type="ECO:0000256" key="3">
    <source>
        <dbReference type="ARBA" id="ARBA00022729"/>
    </source>
</evidence>
<dbReference type="InterPro" id="IPR006311">
    <property type="entry name" value="TAT_signal"/>
</dbReference>
<feature type="region of interest" description="Disordered" evidence="5">
    <location>
        <begin position="280"/>
        <end position="328"/>
    </location>
</feature>
<evidence type="ECO:0000256" key="2">
    <source>
        <dbReference type="ARBA" id="ARBA00022525"/>
    </source>
</evidence>
<protein>
    <recommendedName>
        <fullName evidence="7">Gram-positive cocci surface proteins LPxTG domain-containing protein</fullName>
    </recommendedName>
</protein>
<gene>
    <name evidence="8" type="ORF">B7R22_02710</name>
</gene>
<proteinExistence type="predicted"/>
<reference evidence="8 9" key="1">
    <citation type="submission" date="2017-04" db="EMBL/GenBank/DDBJ databases">
        <title>Comparative genome analysis of Subtercola boreus.</title>
        <authorList>
            <person name="Cho Y.-J."/>
            <person name="Cho A."/>
            <person name="Kim O.-S."/>
            <person name="Lee J.-I."/>
        </authorList>
    </citation>
    <scope>NUCLEOTIDE SEQUENCE [LARGE SCALE GENOMIC DNA]</scope>
    <source>
        <strain evidence="8 9">P27479</strain>
    </source>
</reference>
<comment type="caution">
    <text evidence="8">The sequence shown here is derived from an EMBL/GenBank/DDBJ whole genome shotgun (WGS) entry which is preliminary data.</text>
</comment>
<dbReference type="Proteomes" id="UP000256541">
    <property type="component" value="Unassembled WGS sequence"/>
</dbReference>
<evidence type="ECO:0000259" key="7">
    <source>
        <dbReference type="PROSITE" id="PS50847"/>
    </source>
</evidence>
<evidence type="ECO:0000313" key="8">
    <source>
        <dbReference type="EMBL" id="RFA16417.1"/>
    </source>
</evidence>
<feature type="domain" description="Gram-positive cocci surface proteins LPxTG" evidence="7">
    <location>
        <begin position="331"/>
        <end position="370"/>
    </location>
</feature>
<evidence type="ECO:0000256" key="1">
    <source>
        <dbReference type="ARBA" id="ARBA00022512"/>
    </source>
</evidence>
<feature type="transmembrane region" description="Helical" evidence="6">
    <location>
        <begin position="338"/>
        <end position="362"/>
    </location>
</feature>
<name>A0A3E0W5K7_9MICO</name>
<dbReference type="InterPro" id="IPR019931">
    <property type="entry name" value="LPXTG_anchor"/>
</dbReference>
<dbReference type="RefSeq" id="WP_116410280.1">
    <property type="nucleotide sequence ID" value="NZ_NBXB01000011.1"/>
</dbReference>
<feature type="compositionally biased region" description="Pro residues" evidence="5">
    <location>
        <begin position="285"/>
        <end position="294"/>
    </location>
</feature>
<dbReference type="PROSITE" id="PS50847">
    <property type="entry name" value="GRAM_POS_ANCHORING"/>
    <property type="match status" value="1"/>
</dbReference>
<evidence type="ECO:0000256" key="5">
    <source>
        <dbReference type="SAM" id="MobiDB-lite"/>
    </source>
</evidence>
<keyword evidence="6" id="KW-0472">Membrane</keyword>
<evidence type="ECO:0000256" key="6">
    <source>
        <dbReference type="SAM" id="Phobius"/>
    </source>
</evidence>
<dbReference type="InterPro" id="IPR013783">
    <property type="entry name" value="Ig-like_fold"/>
</dbReference>
<keyword evidence="2" id="KW-0964">Secreted</keyword>
<sequence>MTLRAPSRPSGLGRRAVATLALIGAAVFVGGVAAAPASAAPFEFVLSSGNPDFSFQKAGGVQIKTFDLLNTGDNDITIDPAPLVAMAAPFTASAISFTKTTVVAHNAHATFTVTYRVPTVGTVSTVPVALVATDQTDNSKLSLTLTFKGTSIATDPAHFTATTTGGGTSADFGTVSVGGFATQEVTLTVDGVLPMRFSTNDIAIVDSAGNPLPTVKITASSFGTVGAITAPGGTAAFELTYSPLAVGSFTGSARVGGFAVTGTVETAVLVVAVPLSGAASAVTPTTPPATPPATPGATATPVPTGTSTTMSTSTAGAVVPRPGTGGQTGSLAETGAPVAGIVGLGALVGLLGLGALAGLAVAHRRRAHNS</sequence>
<evidence type="ECO:0000313" key="9">
    <source>
        <dbReference type="Proteomes" id="UP000256541"/>
    </source>
</evidence>
<dbReference type="AlphaFoldDB" id="A0A3E0W5K7"/>
<accession>A0A3E0W5K7</accession>
<keyword evidence="6" id="KW-0812">Transmembrane</keyword>
<keyword evidence="1" id="KW-0134">Cell wall</keyword>